<feature type="compositionally biased region" description="Basic and acidic residues" evidence="7">
    <location>
        <begin position="78"/>
        <end position="89"/>
    </location>
</feature>
<evidence type="ECO:0000256" key="5">
    <source>
        <dbReference type="ARBA" id="ARBA00023242"/>
    </source>
</evidence>
<name>A0ABQ9NWK6_9PEZI</name>
<feature type="compositionally biased region" description="Acidic residues" evidence="7">
    <location>
        <begin position="97"/>
        <end position="118"/>
    </location>
</feature>
<comment type="similarity">
    <text evidence="3">Belongs to the CHZ1 family.</text>
</comment>
<organism evidence="9 10">
    <name type="scientific">Coniosporium apollinis</name>
    <dbReference type="NCBI Taxonomy" id="61459"/>
    <lineage>
        <taxon>Eukaryota</taxon>
        <taxon>Fungi</taxon>
        <taxon>Dikarya</taxon>
        <taxon>Ascomycota</taxon>
        <taxon>Pezizomycotina</taxon>
        <taxon>Dothideomycetes</taxon>
        <taxon>Dothideomycetes incertae sedis</taxon>
        <taxon>Coniosporium</taxon>
    </lineage>
</organism>
<evidence type="ECO:0000313" key="9">
    <source>
        <dbReference type="EMBL" id="KAJ9666071.1"/>
    </source>
</evidence>
<comment type="subunit">
    <text evidence="6">Forms a heterotrimer with H2A.Z-H2B, stabilizing the association of the histone dimer. Also, with a lower affinity, forms a heterotrimer with H2A-H2B.</text>
</comment>
<feature type="domain" description="Histone chaperone" evidence="8">
    <location>
        <begin position="61"/>
        <end position="98"/>
    </location>
</feature>
<comment type="subcellular location">
    <subcellularLocation>
        <location evidence="2">Nucleus</location>
    </subcellularLocation>
</comment>
<evidence type="ECO:0000256" key="4">
    <source>
        <dbReference type="ARBA" id="ARBA00023186"/>
    </source>
</evidence>
<keyword evidence="4" id="KW-0143">Chaperone</keyword>
<protein>
    <submittedName>
        <fullName evidence="9">Histone H2A.Z-specific chaperone CHZ1</fullName>
    </submittedName>
</protein>
<evidence type="ECO:0000256" key="7">
    <source>
        <dbReference type="SAM" id="MobiDB-lite"/>
    </source>
</evidence>
<sequence length="118" mass="13008">MSSDNSATKIDEKMQSEDSSMASESALKGKGKAVEEPQDMSMDDDESSEESAAEDHAESEEEDEDNMEAIDPDNILDTGRRTRGKEIDFAKAAQDDTAADEDDDDDEDFVEDEDAMEQ</sequence>
<dbReference type="Proteomes" id="UP001172684">
    <property type="component" value="Unassembled WGS sequence"/>
</dbReference>
<accession>A0ABQ9NWK6</accession>
<comment type="caution">
    <text evidence="9">The sequence shown here is derived from an EMBL/GenBank/DDBJ whole genome shotgun (WGS) entry which is preliminary data.</text>
</comment>
<evidence type="ECO:0000256" key="3">
    <source>
        <dbReference type="ARBA" id="ARBA00008057"/>
    </source>
</evidence>
<dbReference type="Pfam" id="PF09649">
    <property type="entry name" value="CHZ"/>
    <property type="match status" value="1"/>
</dbReference>
<reference evidence="9" key="1">
    <citation type="submission" date="2022-10" db="EMBL/GenBank/DDBJ databases">
        <title>Culturing micro-colonial fungi from biological soil crusts in the Mojave desert and describing Neophaeococcomyces mojavensis, and introducing the new genera and species Taxawa tesnikishii.</title>
        <authorList>
            <person name="Kurbessoian T."/>
            <person name="Stajich J.E."/>
        </authorList>
    </citation>
    <scope>NUCLEOTIDE SEQUENCE</scope>
    <source>
        <strain evidence="9">TK_1</strain>
    </source>
</reference>
<evidence type="ECO:0000259" key="8">
    <source>
        <dbReference type="SMART" id="SM01082"/>
    </source>
</evidence>
<gene>
    <name evidence="9" type="primary">chz1</name>
    <name evidence="9" type="ORF">H2201_003749</name>
</gene>
<evidence type="ECO:0000256" key="2">
    <source>
        <dbReference type="ARBA" id="ARBA00004123"/>
    </source>
</evidence>
<proteinExistence type="inferred from homology"/>
<keyword evidence="5" id="KW-0539">Nucleus</keyword>
<dbReference type="EMBL" id="JAPDRL010000022">
    <property type="protein sequence ID" value="KAJ9666071.1"/>
    <property type="molecule type" value="Genomic_DNA"/>
</dbReference>
<feature type="region of interest" description="Disordered" evidence="7">
    <location>
        <begin position="1"/>
        <end position="118"/>
    </location>
</feature>
<keyword evidence="10" id="KW-1185">Reference proteome</keyword>
<evidence type="ECO:0000313" key="10">
    <source>
        <dbReference type="Proteomes" id="UP001172684"/>
    </source>
</evidence>
<evidence type="ECO:0000256" key="6">
    <source>
        <dbReference type="ARBA" id="ARBA00025877"/>
    </source>
</evidence>
<dbReference type="SMART" id="SM01082">
    <property type="entry name" value="CHZ"/>
    <property type="match status" value="1"/>
</dbReference>
<comment type="function">
    <text evidence="1">Forms a chaperone-bound H2A.Z-H2B complex that acts as a source for SWR1 complex-dependent H2A to H2A.Z histone replacement in chromatin.</text>
</comment>
<dbReference type="InterPro" id="IPR019098">
    <property type="entry name" value="Histone_chaperone_domain_CHZ"/>
</dbReference>
<feature type="compositionally biased region" description="Acidic residues" evidence="7">
    <location>
        <begin position="36"/>
        <end position="71"/>
    </location>
</feature>
<evidence type="ECO:0000256" key="1">
    <source>
        <dbReference type="ARBA" id="ARBA00002212"/>
    </source>
</evidence>